<dbReference type="Gramene" id="EFJ34755">
    <property type="protein sequence ID" value="EFJ34755"/>
    <property type="gene ID" value="SELMODRAFT_81660"/>
</dbReference>
<feature type="domain" description="APO" evidence="1">
    <location>
        <begin position="256"/>
        <end position="341"/>
    </location>
</feature>
<dbReference type="InterPro" id="IPR023342">
    <property type="entry name" value="APO_dom"/>
</dbReference>
<evidence type="ECO:0000313" key="2">
    <source>
        <dbReference type="EMBL" id="EFJ34755.1"/>
    </source>
</evidence>
<keyword evidence="3" id="KW-1185">Reference proteome</keyword>
<protein>
    <recommendedName>
        <fullName evidence="1">APO domain-containing protein</fullName>
    </recommendedName>
</protein>
<dbReference type="PROSITE" id="PS51499">
    <property type="entry name" value="APO"/>
    <property type="match status" value="2"/>
</dbReference>
<name>D8QZ94_SELML</name>
<dbReference type="InParanoid" id="D8QZ94"/>
<feature type="non-terminal residue" evidence="2">
    <location>
        <position position="1"/>
    </location>
</feature>
<feature type="domain" description="APO" evidence="1">
    <location>
        <begin position="80"/>
        <end position="165"/>
    </location>
</feature>
<dbReference type="KEGG" id="smo:SELMODRAFT_81660"/>
<organism evidence="3">
    <name type="scientific">Selaginella moellendorffii</name>
    <name type="common">Spikemoss</name>
    <dbReference type="NCBI Taxonomy" id="88036"/>
    <lineage>
        <taxon>Eukaryota</taxon>
        <taxon>Viridiplantae</taxon>
        <taxon>Streptophyta</taxon>
        <taxon>Embryophyta</taxon>
        <taxon>Tracheophyta</taxon>
        <taxon>Lycopodiopsida</taxon>
        <taxon>Selaginellales</taxon>
        <taxon>Selaginellaceae</taxon>
        <taxon>Selaginella</taxon>
    </lineage>
</organism>
<accession>D8QZ94</accession>
<dbReference type="HOGENOM" id="CLU_033199_0_0_1"/>
<dbReference type="Proteomes" id="UP000001514">
    <property type="component" value="Unassembled WGS sequence"/>
</dbReference>
<dbReference type="FunCoup" id="D8QZ94">
    <property type="interactions" value="1264"/>
</dbReference>
<dbReference type="eggNOG" id="ENOG502QPNK">
    <property type="taxonomic scope" value="Eukaryota"/>
</dbReference>
<dbReference type="AlphaFoldDB" id="D8QZ94"/>
<dbReference type="EMBL" id="GL377569">
    <property type="protein sequence ID" value="EFJ34755.1"/>
    <property type="molecule type" value="Genomic_DNA"/>
</dbReference>
<reference evidence="2 3" key="1">
    <citation type="journal article" date="2011" name="Science">
        <title>The Selaginella genome identifies genetic changes associated with the evolution of vascular plants.</title>
        <authorList>
            <person name="Banks J.A."/>
            <person name="Nishiyama T."/>
            <person name="Hasebe M."/>
            <person name="Bowman J.L."/>
            <person name="Gribskov M."/>
            <person name="dePamphilis C."/>
            <person name="Albert V.A."/>
            <person name="Aono N."/>
            <person name="Aoyama T."/>
            <person name="Ambrose B.A."/>
            <person name="Ashton N.W."/>
            <person name="Axtell M.J."/>
            <person name="Barker E."/>
            <person name="Barker M.S."/>
            <person name="Bennetzen J.L."/>
            <person name="Bonawitz N.D."/>
            <person name="Chapple C."/>
            <person name="Cheng C."/>
            <person name="Correa L.G."/>
            <person name="Dacre M."/>
            <person name="DeBarry J."/>
            <person name="Dreyer I."/>
            <person name="Elias M."/>
            <person name="Engstrom E.M."/>
            <person name="Estelle M."/>
            <person name="Feng L."/>
            <person name="Finet C."/>
            <person name="Floyd S.K."/>
            <person name="Frommer W.B."/>
            <person name="Fujita T."/>
            <person name="Gramzow L."/>
            <person name="Gutensohn M."/>
            <person name="Harholt J."/>
            <person name="Hattori M."/>
            <person name="Heyl A."/>
            <person name="Hirai T."/>
            <person name="Hiwatashi Y."/>
            <person name="Ishikawa M."/>
            <person name="Iwata M."/>
            <person name="Karol K.G."/>
            <person name="Koehler B."/>
            <person name="Kolukisaoglu U."/>
            <person name="Kubo M."/>
            <person name="Kurata T."/>
            <person name="Lalonde S."/>
            <person name="Li K."/>
            <person name="Li Y."/>
            <person name="Litt A."/>
            <person name="Lyons E."/>
            <person name="Manning G."/>
            <person name="Maruyama T."/>
            <person name="Michael T.P."/>
            <person name="Mikami K."/>
            <person name="Miyazaki S."/>
            <person name="Morinaga S."/>
            <person name="Murata T."/>
            <person name="Mueller-Roeber B."/>
            <person name="Nelson D.R."/>
            <person name="Obara M."/>
            <person name="Oguri Y."/>
            <person name="Olmstead R.G."/>
            <person name="Onodera N."/>
            <person name="Petersen B.L."/>
            <person name="Pils B."/>
            <person name="Prigge M."/>
            <person name="Rensing S.A."/>
            <person name="Riano-Pachon D.M."/>
            <person name="Roberts A.W."/>
            <person name="Sato Y."/>
            <person name="Scheller H.V."/>
            <person name="Schulz B."/>
            <person name="Schulz C."/>
            <person name="Shakirov E.V."/>
            <person name="Shibagaki N."/>
            <person name="Shinohara N."/>
            <person name="Shippen D.E."/>
            <person name="Soerensen I."/>
            <person name="Sotooka R."/>
            <person name="Sugimoto N."/>
            <person name="Sugita M."/>
            <person name="Sumikawa N."/>
            <person name="Tanurdzic M."/>
            <person name="Theissen G."/>
            <person name="Ulvskov P."/>
            <person name="Wakazuki S."/>
            <person name="Weng J.K."/>
            <person name="Willats W.W."/>
            <person name="Wipf D."/>
            <person name="Wolf P.G."/>
            <person name="Yang L."/>
            <person name="Zimmer A.D."/>
            <person name="Zhu Q."/>
            <person name="Mitros T."/>
            <person name="Hellsten U."/>
            <person name="Loque D."/>
            <person name="Otillar R."/>
            <person name="Salamov A."/>
            <person name="Schmutz J."/>
            <person name="Shapiro H."/>
            <person name="Lindquist E."/>
            <person name="Lucas S."/>
            <person name="Rokhsar D."/>
            <person name="Grigoriev I.V."/>
        </authorList>
    </citation>
    <scope>NUCLEOTIDE SEQUENCE [LARGE SCALE GENOMIC DNA]</scope>
</reference>
<evidence type="ECO:0000313" key="3">
    <source>
        <dbReference type="Proteomes" id="UP000001514"/>
    </source>
</evidence>
<gene>
    <name evidence="2" type="ORF">SELMODRAFT_81660</name>
</gene>
<dbReference type="OMA" id="HCISRMS"/>
<dbReference type="Pfam" id="PF05634">
    <property type="entry name" value="APO_RNA-bind"/>
    <property type="match status" value="2"/>
</dbReference>
<sequence>QNRELPPLVPPKKKPYYKPLPLVIWEHRRDKRLGVRRLWKAPLNGMLVEDLIPLAHDVLKEYAVLEEGVKRLMKSVTVKACTCCMEIYVGKVGHKLPTCRGTSNRAIYGQHRWIRGYVEDVIIPLEAYHVYNKIGRSIKHSQRYTVPRVGAIHELCMQAGVDDPRYPMIRWARRSGRQMGLDEVPNEEEEDSRDRPRKFELRLAEEELGDLEVEQGEGREDAEKRELKAVADRTLVAFDSVRRGLQALLYKYKVWACGYCSEVHIGVKPHKVLLCGGLGRAYRGGGHAWQEAALSDVFPPNFVWHVPANHHPRLSKELIRYYGQAPAIVEMCVQAGAEAPPRWKAYMRMDVAIPLEEEMLWTA</sequence>
<proteinExistence type="predicted"/>
<dbReference type="GO" id="GO:0003723">
    <property type="term" value="F:RNA binding"/>
    <property type="evidence" value="ECO:0000318"/>
    <property type="project" value="GO_Central"/>
</dbReference>
<evidence type="ECO:0000259" key="1">
    <source>
        <dbReference type="PROSITE" id="PS51499"/>
    </source>
</evidence>